<dbReference type="Pfam" id="PF01381">
    <property type="entry name" value="HTH_3"/>
    <property type="match status" value="1"/>
</dbReference>
<dbReference type="InterPro" id="IPR001387">
    <property type="entry name" value="Cro/C1-type_HTH"/>
</dbReference>
<organism evidence="3 4">
    <name type="scientific">Candidatus Magnetoglobus multicellularis str. Araruama</name>
    <dbReference type="NCBI Taxonomy" id="890399"/>
    <lineage>
        <taxon>Bacteria</taxon>
        <taxon>Pseudomonadati</taxon>
        <taxon>Thermodesulfobacteriota</taxon>
        <taxon>Desulfobacteria</taxon>
        <taxon>Desulfobacterales</taxon>
        <taxon>Desulfobacteraceae</taxon>
        <taxon>Candidatus Magnetoglobus</taxon>
    </lineage>
</organism>
<dbReference type="PANTHER" id="PTHR36924:SF1">
    <property type="entry name" value="ANTITOXIN HIGA-1"/>
    <property type="match status" value="1"/>
</dbReference>
<dbReference type="SUPFAM" id="SSF47413">
    <property type="entry name" value="lambda repressor-like DNA-binding domains"/>
    <property type="match status" value="1"/>
</dbReference>
<dbReference type="PROSITE" id="PS50943">
    <property type="entry name" value="HTH_CROC1"/>
    <property type="match status" value="1"/>
</dbReference>
<dbReference type="AlphaFoldDB" id="A0A1V1NSZ1"/>
<dbReference type="NCBIfam" id="TIGR02607">
    <property type="entry name" value="antidote_HigA"/>
    <property type="match status" value="1"/>
</dbReference>
<dbReference type="CDD" id="cd00093">
    <property type="entry name" value="HTH_XRE"/>
    <property type="match status" value="1"/>
</dbReference>
<dbReference type="InterPro" id="IPR013430">
    <property type="entry name" value="Toxin_antidote_HigA"/>
</dbReference>
<keyword evidence="1" id="KW-0238">DNA-binding</keyword>
<proteinExistence type="predicted"/>
<evidence type="ECO:0000256" key="1">
    <source>
        <dbReference type="ARBA" id="ARBA00023125"/>
    </source>
</evidence>
<accession>A0A1V1NSZ1</accession>
<name>A0A1V1NSZ1_9BACT</name>
<evidence type="ECO:0000259" key="2">
    <source>
        <dbReference type="PROSITE" id="PS50943"/>
    </source>
</evidence>
<dbReference type="EMBL" id="ATBP01002660">
    <property type="protein sequence ID" value="ETR65606.1"/>
    <property type="molecule type" value="Genomic_DNA"/>
</dbReference>
<evidence type="ECO:0000313" key="3">
    <source>
        <dbReference type="EMBL" id="ETR65606.1"/>
    </source>
</evidence>
<dbReference type="PANTHER" id="PTHR36924">
    <property type="entry name" value="ANTITOXIN HIGA-1"/>
    <property type="match status" value="1"/>
</dbReference>
<dbReference type="SMART" id="SM00530">
    <property type="entry name" value="HTH_XRE"/>
    <property type="match status" value="1"/>
</dbReference>
<protein>
    <submittedName>
        <fullName evidence="3">Plasmid maintenance system antidote protein (HTH-type transcriptional regulator family protein)</fullName>
    </submittedName>
</protein>
<feature type="domain" description="HTH cro/C1-type" evidence="2">
    <location>
        <begin position="24"/>
        <end position="70"/>
    </location>
</feature>
<comment type="caution">
    <text evidence="3">The sequence shown here is derived from an EMBL/GenBank/DDBJ whole genome shotgun (WGS) entry which is preliminary data.</text>
</comment>
<evidence type="ECO:0000313" key="4">
    <source>
        <dbReference type="Proteomes" id="UP000189670"/>
    </source>
</evidence>
<dbReference type="GO" id="GO:0003677">
    <property type="term" value="F:DNA binding"/>
    <property type="evidence" value="ECO:0007669"/>
    <property type="project" value="UniProtKB-KW"/>
</dbReference>
<dbReference type="Gene3D" id="1.10.260.40">
    <property type="entry name" value="lambda repressor-like DNA-binding domains"/>
    <property type="match status" value="1"/>
</dbReference>
<sequence length="108" mass="12428">MILTKRQPISVGEMLTEEFIIPFGITQGKLATAMGVSRKTINEICNNKRSITVDTALMLAKIFGNTPNFWLNLQQRNDLWKVMHSPKRIAKIERLKPIRKVTKRAKHI</sequence>
<dbReference type="InterPro" id="IPR010982">
    <property type="entry name" value="Lambda_DNA-bd_dom_sf"/>
</dbReference>
<reference evidence="4" key="1">
    <citation type="submission" date="2012-11" db="EMBL/GenBank/DDBJ databases">
        <authorList>
            <person name="Lucero-Rivera Y.E."/>
            <person name="Tovar-Ramirez D."/>
        </authorList>
    </citation>
    <scope>NUCLEOTIDE SEQUENCE [LARGE SCALE GENOMIC DNA]</scope>
    <source>
        <strain evidence="4">Araruama</strain>
    </source>
</reference>
<gene>
    <name evidence="3" type="ORF">OMM_13987</name>
</gene>
<dbReference type="Proteomes" id="UP000189670">
    <property type="component" value="Unassembled WGS sequence"/>
</dbReference>